<dbReference type="InterPro" id="IPR035909">
    <property type="entry name" value="CheB_C"/>
</dbReference>
<evidence type="ECO:0000313" key="10">
    <source>
        <dbReference type="Proteomes" id="UP000199163"/>
    </source>
</evidence>
<feature type="domain" description="CheB-type methylesterase" evidence="8">
    <location>
        <begin position="157"/>
        <end position="345"/>
    </location>
</feature>
<accession>A0A1G7YQ22</accession>
<evidence type="ECO:0000259" key="8">
    <source>
        <dbReference type="PROSITE" id="PS50122"/>
    </source>
</evidence>
<dbReference type="Pfam" id="PF01339">
    <property type="entry name" value="CheB_methylest"/>
    <property type="match status" value="1"/>
</dbReference>
<comment type="similarity">
    <text evidence="3">Belongs to the CheB family.</text>
</comment>
<proteinExistence type="inferred from homology"/>
<dbReference type="CDD" id="cd17541">
    <property type="entry name" value="REC_CheB-like"/>
    <property type="match status" value="1"/>
</dbReference>
<dbReference type="RefSeq" id="WP_091270411.1">
    <property type="nucleotide sequence ID" value="NZ_FNDK01000001.1"/>
</dbReference>
<evidence type="ECO:0000256" key="1">
    <source>
        <dbReference type="ARBA" id="ARBA00022801"/>
    </source>
</evidence>
<dbReference type="PANTHER" id="PTHR42872:SF3">
    <property type="entry name" value="PROTEIN-GLUTAMATE METHYLESTERASE_PROTEIN-GLUTAMINE GLUTAMINASE 1"/>
    <property type="match status" value="1"/>
</dbReference>
<dbReference type="HAMAP" id="MF_00099">
    <property type="entry name" value="CheB_chemtxs"/>
    <property type="match status" value="1"/>
</dbReference>
<dbReference type="PANTHER" id="PTHR42872">
    <property type="entry name" value="PROTEIN-GLUTAMATE METHYLESTERASE/PROTEIN-GLUTAMINE GLUTAMINASE"/>
    <property type="match status" value="1"/>
</dbReference>
<evidence type="ECO:0000256" key="2">
    <source>
        <dbReference type="ARBA" id="ARBA00048267"/>
    </source>
</evidence>
<dbReference type="Gene3D" id="3.40.50.180">
    <property type="entry name" value="Methylesterase CheB, C-terminal domain"/>
    <property type="match status" value="1"/>
</dbReference>
<dbReference type="NCBIfam" id="NF001965">
    <property type="entry name" value="PRK00742.1"/>
    <property type="match status" value="1"/>
</dbReference>
<dbReference type="SMART" id="SM00448">
    <property type="entry name" value="REC"/>
    <property type="match status" value="1"/>
</dbReference>
<feature type="compositionally biased region" description="Basic and acidic residues" evidence="6">
    <location>
        <begin position="138"/>
        <end position="155"/>
    </location>
</feature>
<dbReference type="InterPro" id="IPR001789">
    <property type="entry name" value="Sig_transdc_resp-reg_receiver"/>
</dbReference>
<protein>
    <recommendedName>
        <fullName evidence="3">Protein-glutamate methylesterase/protein-glutamine glutaminase</fullName>
        <ecNumber evidence="3">3.1.1.61</ecNumber>
        <ecNumber evidence="3">3.5.1.44</ecNumber>
    </recommendedName>
</protein>
<dbReference type="SUPFAM" id="SSF52172">
    <property type="entry name" value="CheY-like"/>
    <property type="match status" value="1"/>
</dbReference>
<evidence type="ECO:0000313" key="9">
    <source>
        <dbReference type="EMBL" id="SDG98537.1"/>
    </source>
</evidence>
<dbReference type="EC" id="3.5.1.44" evidence="3"/>
<dbReference type="InterPro" id="IPR000673">
    <property type="entry name" value="Sig_transdc_resp-reg_Me-estase"/>
</dbReference>
<dbReference type="PROSITE" id="PS50122">
    <property type="entry name" value="CHEB"/>
    <property type="match status" value="1"/>
</dbReference>
<dbReference type="InterPro" id="IPR008248">
    <property type="entry name" value="CheB-like"/>
</dbReference>
<keyword evidence="1 3" id="KW-0378">Hydrolase</keyword>
<comment type="function">
    <text evidence="3">Involved in chemotaxis. Part of a chemotaxis signal transduction system that modulates chemotaxis in response to various stimuli. Catalyzes the demethylation of specific methylglutamate residues introduced into the chemoreceptors (methyl-accepting chemotaxis proteins or MCP) by CheR. Also mediates the irreversible deamidation of specific glutamine residues to glutamic acid.</text>
</comment>
<dbReference type="GO" id="GO:0000156">
    <property type="term" value="F:phosphorelay response regulator activity"/>
    <property type="evidence" value="ECO:0007669"/>
    <property type="project" value="InterPro"/>
</dbReference>
<evidence type="ECO:0000256" key="3">
    <source>
        <dbReference type="HAMAP-Rule" id="MF_00099"/>
    </source>
</evidence>
<dbReference type="GO" id="GO:0006935">
    <property type="term" value="P:chemotaxis"/>
    <property type="evidence" value="ECO:0007669"/>
    <property type="project" value="UniProtKB-UniRule"/>
</dbReference>
<keyword evidence="3" id="KW-0963">Cytoplasm</keyword>
<feature type="active site" evidence="3 4">
    <location>
        <position position="292"/>
    </location>
</feature>
<dbReference type="EC" id="3.1.1.61" evidence="3"/>
<comment type="catalytic activity">
    <reaction evidence="3">
        <text>L-glutaminyl-[protein] + H2O = L-glutamyl-[protein] + NH4(+)</text>
        <dbReference type="Rhea" id="RHEA:16441"/>
        <dbReference type="Rhea" id="RHEA-COMP:10207"/>
        <dbReference type="Rhea" id="RHEA-COMP:10208"/>
        <dbReference type="ChEBI" id="CHEBI:15377"/>
        <dbReference type="ChEBI" id="CHEBI:28938"/>
        <dbReference type="ChEBI" id="CHEBI:29973"/>
        <dbReference type="ChEBI" id="CHEBI:30011"/>
        <dbReference type="EC" id="3.5.1.44"/>
    </reaction>
</comment>
<keyword evidence="3 4" id="KW-0145">Chemotaxis</keyword>
<comment type="domain">
    <text evidence="3">Contains a C-terminal catalytic domain, and an N-terminal region which modulates catalytic activity.</text>
</comment>
<name>A0A1G7YQ22_9BACI</name>
<reference evidence="9 10" key="1">
    <citation type="submission" date="2016-10" db="EMBL/GenBank/DDBJ databases">
        <authorList>
            <person name="de Groot N.N."/>
        </authorList>
    </citation>
    <scope>NUCLEOTIDE SEQUENCE [LARGE SCALE GENOMIC DNA]</scope>
    <source>
        <strain evidence="9 10">DSM 21632</strain>
    </source>
</reference>
<evidence type="ECO:0000256" key="5">
    <source>
        <dbReference type="PROSITE-ProRule" id="PRU00169"/>
    </source>
</evidence>
<feature type="domain" description="Response regulatory" evidence="7">
    <location>
        <begin position="3"/>
        <end position="120"/>
    </location>
</feature>
<dbReference type="PROSITE" id="PS50110">
    <property type="entry name" value="RESPONSE_REGULATORY"/>
    <property type="match status" value="1"/>
</dbReference>
<dbReference type="GO" id="GO:0005737">
    <property type="term" value="C:cytoplasm"/>
    <property type="evidence" value="ECO:0007669"/>
    <property type="project" value="UniProtKB-SubCell"/>
</dbReference>
<dbReference type="EMBL" id="FNDK01000001">
    <property type="protein sequence ID" value="SDG98537.1"/>
    <property type="molecule type" value="Genomic_DNA"/>
</dbReference>
<dbReference type="PIRSF" id="PIRSF000876">
    <property type="entry name" value="RR_chemtxs_CheB"/>
    <property type="match status" value="1"/>
</dbReference>
<evidence type="ECO:0000256" key="4">
    <source>
        <dbReference type="PROSITE-ProRule" id="PRU00050"/>
    </source>
</evidence>
<dbReference type="Proteomes" id="UP000199163">
    <property type="component" value="Unassembled WGS sequence"/>
</dbReference>
<dbReference type="OrthoDB" id="9793421at2"/>
<evidence type="ECO:0000256" key="6">
    <source>
        <dbReference type="SAM" id="MobiDB-lite"/>
    </source>
</evidence>
<comment type="PTM">
    <text evidence="3">Phosphorylated by CheA. Phosphorylation of the N-terminal regulatory domain activates the methylesterase activity.</text>
</comment>
<sequence length="353" mass="38461">MIRVLVVDDSAFMRKLISDFLNEQPDIRVENTARNGKDALRKLSKKTYDVVTLDVEMPVMDGIEALKQIMAAHPCPIVMVSSLTQSGAKQTIEALAAGAVDVVAKPSGAISLHLHEVKDDLVHKVKAAARANIHASTRKYEPAEQTSRHADKKSTSYARQEHIVAIAASTGGPKALQQILPRLKPGFPAPIFVVQHMPPAFTKSLAERLNRLSAITVKEAEHGETAEKGTAYIAPGGYHLQVKRHGFHLVNDIVSTPPLQGNRPSADILFSSLSLLNDYQTSVLVLTGMGKDGSKGLLQMKRRQHDVLSVSESERTAVVYGMPKAAAETAGTDYQMDLDYMASFLNKQHGENE</sequence>
<feature type="active site" evidence="3 4">
    <location>
        <position position="169"/>
    </location>
</feature>
<keyword evidence="10" id="KW-1185">Reference proteome</keyword>
<gene>
    <name evidence="3" type="primary">cheB</name>
    <name evidence="9" type="ORF">SAMN05192534_101231</name>
</gene>
<dbReference type="STRING" id="568899.SAMN05192534_101231"/>
<feature type="modified residue" description="4-aspartylphosphate" evidence="3 5">
    <location>
        <position position="54"/>
    </location>
</feature>
<organism evidence="9 10">
    <name type="scientific">Alteribacillus persepolensis</name>
    <dbReference type="NCBI Taxonomy" id="568899"/>
    <lineage>
        <taxon>Bacteria</taxon>
        <taxon>Bacillati</taxon>
        <taxon>Bacillota</taxon>
        <taxon>Bacilli</taxon>
        <taxon>Bacillales</taxon>
        <taxon>Bacillaceae</taxon>
        <taxon>Alteribacillus</taxon>
    </lineage>
</organism>
<dbReference type="Gene3D" id="3.40.50.2300">
    <property type="match status" value="1"/>
</dbReference>
<comment type="subcellular location">
    <subcellularLocation>
        <location evidence="3">Cytoplasm</location>
    </subcellularLocation>
</comment>
<dbReference type="CDD" id="cd16432">
    <property type="entry name" value="CheB_Rec"/>
    <property type="match status" value="1"/>
</dbReference>
<dbReference type="Pfam" id="PF00072">
    <property type="entry name" value="Response_reg"/>
    <property type="match status" value="1"/>
</dbReference>
<keyword evidence="3 5" id="KW-0597">Phosphoprotein</keyword>
<dbReference type="InterPro" id="IPR011006">
    <property type="entry name" value="CheY-like_superfamily"/>
</dbReference>
<comment type="catalytic activity">
    <reaction evidence="2 3">
        <text>[protein]-L-glutamate 5-O-methyl ester + H2O = L-glutamyl-[protein] + methanol + H(+)</text>
        <dbReference type="Rhea" id="RHEA:23236"/>
        <dbReference type="Rhea" id="RHEA-COMP:10208"/>
        <dbReference type="Rhea" id="RHEA-COMP:10311"/>
        <dbReference type="ChEBI" id="CHEBI:15377"/>
        <dbReference type="ChEBI" id="CHEBI:15378"/>
        <dbReference type="ChEBI" id="CHEBI:17790"/>
        <dbReference type="ChEBI" id="CHEBI:29973"/>
        <dbReference type="ChEBI" id="CHEBI:82795"/>
        <dbReference type="EC" id="3.1.1.61"/>
    </reaction>
</comment>
<feature type="region of interest" description="Disordered" evidence="6">
    <location>
        <begin position="136"/>
        <end position="155"/>
    </location>
</feature>
<dbReference type="GO" id="GO:0008984">
    <property type="term" value="F:protein-glutamate methylesterase activity"/>
    <property type="evidence" value="ECO:0007669"/>
    <property type="project" value="UniProtKB-UniRule"/>
</dbReference>
<evidence type="ECO:0000259" key="7">
    <source>
        <dbReference type="PROSITE" id="PS50110"/>
    </source>
</evidence>
<dbReference type="SUPFAM" id="SSF52738">
    <property type="entry name" value="Methylesterase CheB, C-terminal domain"/>
    <property type="match status" value="1"/>
</dbReference>
<dbReference type="GO" id="GO:0050568">
    <property type="term" value="F:protein-glutamine glutaminase activity"/>
    <property type="evidence" value="ECO:0007669"/>
    <property type="project" value="UniProtKB-UniRule"/>
</dbReference>
<feature type="active site" evidence="3 4">
    <location>
        <position position="196"/>
    </location>
</feature>
<dbReference type="AlphaFoldDB" id="A0A1G7YQ22"/>